<accession>A0A1S1V7R8</accession>
<reference evidence="2 3" key="1">
    <citation type="submission" date="2016-09" db="EMBL/GenBank/DDBJ databases">
        <title>Genome sequence of Eubacterium angustum.</title>
        <authorList>
            <person name="Poehlein A."/>
            <person name="Daniel R."/>
        </authorList>
    </citation>
    <scope>NUCLEOTIDE SEQUENCE [LARGE SCALE GENOMIC DNA]</scope>
    <source>
        <strain evidence="2 3">DSM 1989</strain>
    </source>
</reference>
<dbReference type="GO" id="GO:0005525">
    <property type="term" value="F:GTP binding"/>
    <property type="evidence" value="ECO:0007669"/>
    <property type="project" value="InterPro"/>
</dbReference>
<dbReference type="OrthoDB" id="9786803at2"/>
<name>A0A1S1V7R8_9FIRM</name>
<dbReference type="Pfam" id="PF03205">
    <property type="entry name" value="MobB"/>
    <property type="match status" value="1"/>
</dbReference>
<proteinExistence type="predicted"/>
<gene>
    <name evidence="2" type="primary">mobB</name>
    <name evidence="2" type="ORF">EUAN_04400</name>
</gene>
<sequence length="170" mass="19030">MIPVILFSGYSNSGKTTVIESVVSELTDRGYDITTVKHHKGDFELGGEEKDSYKHMRAGASRVILSSDTQLVDIVKLESERSLNSIIKGISDADLIVVEGYKSTVYPKIEVYRSELGHKRLGKNRNIVGLVSDESLEEFMPVFNFSEMKKLADFIEDSFLRAKSEEVLSC</sequence>
<dbReference type="RefSeq" id="WP_071061245.1">
    <property type="nucleotide sequence ID" value="NZ_MKIE01000002.1"/>
</dbReference>
<comment type="caution">
    <text evidence="2">The sequence shown here is derived from an EMBL/GenBank/DDBJ whole genome shotgun (WGS) entry which is preliminary data.</text>
</comment>
<dbReference type="InterPro" id="IPR052539">
    <property type="entry name" value="MGD_biosynthesis_adapter"/>
</dbReference>
<dbReference type="InterPro" id="IPR004435">
    <property type="entry name" value="MobB_dom"/>
</dbReference>
<dbReference type="EMBL" id="MKIE01000002">
    <property type="protein sequence ID" value="OHW62656.1"/>
    <property type="molecule type" value="Genomic_DNA"/>
</dbReference>
<dbReference type="AlphaFoldDB" id="A0A1S1V7R8"/>
<evidence type="ECO:0000259" key="1">
    <source>
        <dbReference type="Pfam" id="PF03205"/>
    </source>
</evidence>
<keyword evidence="3" id="KW-1185">Reference proteome</keyword>
<dbReference type="GO" id="GO:0006777">
    <property type="term" value="P:Mo-molybdopterin cofactor biosynthetic process"/>
    <property type="evidence" value="ECO:0007669"/>
    <property type="project" value="InterPro"/>
</dbReference>
<dbReference type="CDD" id="cd03116">
    <property type="entry name" value="MobB"/>
    <property type="match status" value="1"/>
</dbReference>
<dbReference type="STRING" id="39480.EUAN_04400"/>
<feature type="domain" description="Molybdopterin-guanine dinucleotide biosynthesis protein B (MobB)" evidence="1">
    <location>
        <begin position="4"/>
        <end position="133"/>
    </location>
</feature>
<dbReference type="NCBIfam" id="TIGR00176">
    <property type="entry name" value="mobB"/>
    <property type="match status" value="1"/>
</dbReference>
<dbReference type="Proteomes" id="UP000180254">
    <property type="component" value="Unassembled WGS sequence"/>
</dbReference>
<organism evidence="2 3">
    <name type="scientific">Andreesenia angusta</name>
    <dbReference type="NCBI Taxonomy" id="39480"/>
    <lineage>
        <taxon>Bacteria</taxon>
        <taxon>Bacillati</taxon>
        <taxon>Bacillota</taxon>
        <taxon>Tissierellia</taxon>
        <taxon>Tissierellales</taxon>
        <taxon>Gottschalkiaceae</taxon>
        <taxon>Andreesenia</taxon>
    </lineage>
</organism>
<dbReference type="PANTHER" id="PTHR40072">
    <property type="entry name" value="MOLYBDOPTERIN-GUANINE DINUCLEOTIDE BIOSYNTHESIS ADAPTER PROTEIN-RELATED"/>
    <property type="match status" value="1"/>
</dbReference>
<dbReference type="InterPro" id="IPR027417">
    <property type="entry name" value="P-loop_NTPase"/>
</dbReference>
<evidence type="ECO:0000313" key="2">
    <source>
        <dbReference type="EMBL" id="OHW62656.1"/>
    </source>
</evidence>
<dbReference type="PANTHER" id="PTHR40072:SF1">
    <property type="entry name" value="MOLYBDOPTERIN-GUANINE DINUCLEOTIDE BIOSYNTHESIS ADAPTER PROTEIN"/>
    <property type="match status" value="1"/>
</dbReference>
<evidence type="ECO:0000313" key="3">
    <source>
        <dbReference type="Proteomes" id="UP000180254"/>
    </source>
</evidence>
<dbReference type="SUPFAM" id="SSF52540">
    <property type="entry name" value="P-loop containing nucleoside triphosphate hydrolases"/>
    <property type="match status" value="1"/>
</dbReference>
<dbReference type="Gene3D" id="3.40.50.300">
    <property type="entry name" value="P-loop containing nucleotide triphosphate hydrolases"/>
    <property type="match status" value="1"/>
</dbReference>
<protein>
    <submittedName>
        <fullName evidence="2">Molybdopterin-guanine dinucleotide biosynthesis adapter protein</fullName>
    </submittedName>
</protein>